<evidence type="ECO:0000313" key="2">
    <source>
        <dbReference type="Proteomes" id="UP000198828"/>
    </source>
</evidence>
<accession>A0A1H3EJ53</accession>
<dbReference type="AlphaFoldDB" id="A0A1H3EJ53"/>
<sequence>MPRMTDVDVDYISLVKKGANRQKIQIYKAEDFKPETSDNEQIKEVTGFFNAIKSFFIGGEVRKADNKLFEGFKERMTTHEVMDNIWRVNDILVSVMKDILNSDIEDKEEALNTAIDEHGAYLKAKMKGINSIKKTEKFFRKEGGGNEKMKKEELIEIINESLNPIKERIDILEKKLNQEGDESIEKETEYITKEDIAKAIKEAIAPLNERIEKIENFKGISKQIDDVGPINKSTSIFAGIDI</sequence>
<dbReference type="RefSeq" id="WP_093754942.1">
    <property type="nucleotide sequence ID" value="NZ_BSYN01000002.1"/>
</dbReference>
<keyword evidence="2" id="KW-1185">Reference proteome</keyword>
<gene>
    <name evidence="1" type="ORF">SAMN05660923_02929</name>
</gene>
<dbReference type="OrthoDB" id="2080376at2"/>
<dbReference type="EMBL" id="FNNG01000020">
    <property type="protein sequence ID" value="SDX78625.1"/>
    <property type="molecule type" value="Genomic_DNA"/>
</dbReference>
<proteinExistence type="predicted"/>
<reference evidence="1 2" key="1">
    <citation type="submission" date="2016-10" db="EMBL/GenBank/DDBJ databases">
        <authorList>
            <person name="de Groot N.N."/>
        </authorList>
    </citation>
    <scope>NUCLEOTIDE SEQUENCE [LARGE SCALE GENOMIC DNA]</scope>
    <source>
        <strain evidence="1 2">DSM 23310</strain>
    </source>
</reference>
<organism evidence="1 2">
    <name type="scientific">Tepidimicrobium xylanilyticum</name>
    <dbReference type="NCBI Taxonomy" id="1123352"/>
    <lineage>
        <taxon>Bacteria</taxon>
        <taxon>Bacillati</taxon>
        <taxon>Bacillota</taxon>
        <taxon>Tissierellia</taxon>
        <taxon>Tissierellales</taxon>
        <taxon>Tepidimicrobiaceae</taxon>
        <taxon>Tepidimicrobium</taxon>
    </lineage>
</organism>
<protein>
    <submittedName>
        <fullName evidence="1">Uncharacterized protein</fullName>
    </submittedName>
</protein>
<evidence type="ECO:0000313" key="1">
    <source>
        <dbReference type="EMBL" id="SDX78625.1"/>
    </source>
</evidence>
<dbReference type="Proteomes" id="UP000198828">
    <property type="component" value="Unassembled WGS sequence"/>
</dbReference>
<name>A0A1H3EJ53_9FIRM</name>